<dbReference type="Pfam" id="PF08544">
    <property type="entry name" value="GHMP_kinases_C"/>
    <property type="match status" value="1"/>
</dbReference>
<dbReference type="Proteomes" id="UP000799092">
    <property type="component" value="Unassembled WGS sequence"/>
</dbReference>
<keyword evidence="4" id="KW-0547">Nucleotide-binding</keyword>
<evidence type="ECO:0000256" key="5">
    <source>
        <dbReference type="ARBA" id="ARBA00022777"/>
    </source>
</evidence>
<dbReference type="EMBL" id="WJNG01000016">
    <property type="protein sequence ID" value="MRH44439.1"/>
    <property type="molecule type" value="Genomic_DNA"/>
</dbReference>
<dbReference type="PANTHER" id="PTHR31814">
    <property type="match status" value="1"/>
</dbReference>
<evidence type="ECO:0000256" key="4">
    <source>
        <dbReference type="ARBA" id="ARBA00022741"/>
    </source>
</evidence>
<evidence type="ECO:0000259" key="8">
    <source>
        <dbReference type="Pfam" id="PF08544"/>
    </source>
</evidence>
<feature type="domain" description="GHMP kinase C-terminal" evidence="8">
    <location>
        <begin position="285"/>
        <end position="345"/>
    </location>
</feature>
<gene>
    <name evidence="9" type="ORF">GH741_17485</name>
</gene>
<reference evidence="9" key="1">
    <citation type="submission" date="2019-11" db="EMBL/GenBank/DDBJ databases">
        <authorList>
            <person name="Li J."/>
        </authorList>
    </citation>
    <scope>NUCLEOTIDE SEQUENCE</scope>
    <source>
        <strain evidence="9">B6B</strain>
    </source>
</reference>
<dbReference type="InterPro" id="IPR036554">
    <property type="entry name" value="GHMP_kinase_C_sf"/>
</dbReference>
<evidence type="ECO:0000256" key="2">
    <source>
        <dbReference type="ARBA" id="ARBA00012958"/>
    </source>
</evidence>
<dbReference type="OrthoDB" id="1522677at2"/>
<organism evidence="9 10">
    <name type="scientific">Aquibacillus halophilus</name>
    <dbReference type="NCBI Taxonomy" id="930132"/>
    <lineage>
        <taxon>Bacteria</taxon>
        <taxon>Bacillati</taxon>
        <taxon>Bacillota</taxon>
        <taxon>Bacilli</taxon>
        <taxon>Bacillales</taxon>
        <taxon>Bacillaceae</taxon>
        <taxon>Aquibacillus</taxon>
    </lineage>
</organism>
<dbReference type="InterPro" id="IPR013750">
    <property type="entry name" value="GHMP_kinase_C_dom"/>
</dbReference>
<evidence type="ECO:0000256" key="1">
    <source>
        <dbReference type="ARBA" id="ARBA00005017"/>
    </source>
</evidence>
<dbReference type="Gene3D" id="3.30.70.890">
    <property type="entry name" value="GHMP kinase, C-terminal domain"/>
    <property type="match status" value="1"/>
</dbReference>
<dbReference type="UniPathway" id="UPA00057">
    <property type="reaction ID" value="UER00099"/>
</dbReference>
<protein>
    <recommendedName>
        <fullName evidence="2">phosphomevalonate kinase</fullName>
        <ecNumber evidence="2">2.7.4.2</ecNumber>
    </recommendedName>
</protein>
<keyword evidence="5 9" id="KW-0418">Kinase</keyword>
<accession>A0A6A8DL10</accession>
<keyword evidence="10" id="KW-1185">Reference proteome</keyword>
<dbReference type="RefSeq" id="WP_153738055.1">
    <property type="nucleotide sequence ID" value="NZ_WJNG01000016.1"/>
</dbReference>
<sequence>MPNEYQVRVPGKLFIAGEYAVLDPGQLAIVVAVDRYMTATIKESNDNLLSLPQLNLSLVTWTGSGENVTYNVSDSRLRFIQHTISVVEQYLQGKEIKLQPLHLEITSELDDQSGSKYGLGSSAAVVVSVVTSMLNFYKSESFQISHELIFKLSAIAHVKTQGNGSGADIAASTFGGWICYTAFQADWLIEELEDGKTIENLIKEDWPNLMIEAIIPPTDLRLCVGWTGSEASTAPMITKVQALRENQPTIYQNFLKESSSAVANLVESFKHEDVVGAILSMKQNRNALTKLSRQANSIIETPMLTKLAEIAENFGSGKTSGAGGGDCGIAFVQGAEQEEYLRHAWQVEKILPLELKVSKEGISVKKL</sequence>
<keyword evidence="6" id="KW-0067">ATP-binding</keyword>
<comment type="pathway">
    <text evidence="1">Isoprenoid biosynthesis; isopentenyl diphosphate biosynthesis via mevalonate pathway; isopentenyl diphosphate from (R)-mevalonate: step 2/3.</text>
</comment>
<dbReference type="AlphaFoldDB" id="A0A6A8DL10"/>
<dbReference type="InterPro" id="IPR020568">
    <property type="entry name" value="Ribosomal_Su5_D2-typ_SF"/>
</dbReference>
<proteinExistence type="predicted"/>
<dbReference type="PRINTS" id="PR00959">
    <property type="entry name" value="MEVGALKINASE"/>
</dbReference>
<dbReference type="EC" id="2.7.4.2" evidence="2"/>
<dbReference type="InterPro" id="IPR005917">
    <property type="entry name" value="Pmev_kinase_bact"/>
</dbReference>
<dbReference type="Pfam" id="PF00288">
    <property type="entry name" value="GHMP_kinases_N"/>
    <property type="match status" value="1"/>
</dbReference>
<evidence type="ECO:0000256" key="6">
    <source>
        <dbReference type="ARBA" id="ARBA00022840"/>
    </source>
</evidence>
<evidence type="ECO:0000313" key="10">
    <source>
        <dbReference type="Proteomes" id="UP000799092"/>
    </source>
</evidence>
<evidence type="ECO:0000256" key="3">
    <source>
        <dbReference type="ARBA" id="ARBA00022679"/>
    </source>
</evidence>
<dbReference type="SUPFAM" id="SSF55060">
    <property type="entry name" value="GHMP Kinase, C-terminal domain"/>
    <property type="match status" value="1"/>
</dbReference>
<dbReference type="InterPro" id="IPR014721">
    <property type="entry name" value="Ribsml_uS5_D2-typ_fold_subgr"/>
</dbReference>
<dbReference type="InterPro" id="IPR035102">
    <property type="entry name" value="Phosphomevalonate_kinase"/>
</dbReference>
<dbReference type="GO" id="GO:0004631">
    <property type="term" value="F:phosphomevalonate kinase activity"/>
    <property type="evidence" value="ECO:0007669"/>
    <property type="project" value="UniProtKB-EC"/>
</dbReference>
<dbReference type="NCBIfam" id="TIGR01220">
    <property type="entry name" value="Pmev_kin_Gr_pos"/>
    <property type="match status" value="1"/>
</dbReference>
<name>A0A6A8DL10_9BACI</name>
<dbReference type="InterPro" id="IPR006204">
    <property type="entry name" value="GHMP_kinase_N_dom"/>
</dbReference>
<keyword evidence="3 9" id="KW-0808">Transferase</keyword>
<evidence type="ECO:0000313" key="9">
    <source>
        <dbReference type="EMBL" id="MRH44439.1"/>
    </source>
</evidence>
<comment type="caution">
    <text evidence="9">The sequence shown here is derived from an EMBL/GenBank/DDBJ whole genome shotgun (WGS) entry which is preliminary data.</text>
</comment>
<dbReference type="SUPFAM" id="SSF54211">
    <property type="entry name" value="Ribosomal protein S5 domain 2-like"/>
    <property type="match status" value="1"/>
</dbReference>
<feature type="domain" description="GHMP kinase N-terminal" evidence="7">
    <location>
        <begin position="84"/>
        <end position="176"/>
    </location>
</feature>
<evidence type="ECO:0000259" key="7">
    <source>
        <dbReference type="Pfam" id="PF00288"/>
    </source>
</evidence>
<dbReference type="PANTHER" id="PTHR31814:SF2">
    <property type="entry name" value="PHOSPHOMEVALONATE KINASE"/>
    <property type="match status" value="1"/>
</dbReference>
<dbReference type="GO" id="GO:0019287">
    <property type="term" value="P:isopentenyl diphosphate biosynthetic process, mevalonate pathway"/>
    <property type="evidence" value="ECO:0007669"/>
    <property type="project" value="UniProtKB-UniPathway"/>
</dbReference>
<dbReference type="Gene3D" id="3.30.230.10">
    <property type="match status" value="1"/>
</dbReference>
<dbReference type="GO" id="GO:0005524">
    <property type="term" value="F:ATP binding"/>
    <property type="evidence" value="ECO:0007669"/>
    <property type="project" value="UniProtKB-KW"/>
</dbReference>